<keyword evidence="3" id="KW-1185">Reference proteome</keyword>
<dbReference type="RefSeq" id="WP_345338111.1">
    <property type="nucleotide sequence ID" value="NZ_BAABLI010000004.1"/>
</dbReference>
<evidence type="ECO:0000313" key="2">
    <source>
        <dbReference type="EMBL" id="MFD2094886.1"/>
    </source>
</evidence>
<protein>
    <recommendedName>
        <fullName evidence="4">PEP-CTERM protein-sorting domain-containing protein</fullName>
    </recommendedName>
</protein>
<keyword evidence="1" id="KW-0732">Signal</keyword>
<proteinExistence type="predicted"/>
<accession>A0ABW4XJN6</accession>
<feature type="signal peptide" evidence="1">
    <location>
        <begin position="1"/>
        <end position="21"/>
    </location>
</feature>
<reference evidence="3" key="1">
    <citation type="journal article" date="2019" name="Int. J. Syst. Evol. Microbiol.">
        <title>The Global Catalogue of Microorganisms (GCM) 10K type strain sequencing project: providing services to taxonomists for standard genome sequencing and annotation.</title>
        <authorList>
            <consortium name="The Broad Institute Genomics Platform"/>
            <consortium name="The Broad Institute Genome Sequencing Center for Infectious Disease"/>
            <person name="Wu L."/>
            <person name="Ma J."/>
        </authorList>
    </citation>
    <scope>NUCLEOTIDE SEQUENCE [LARGE SCALE GENOMIC DNA]</scope>
    <source>
        <strain evidence="3">CGMCC 1.10992</strain>
    </source>
</reference>
<evidence type="ECO:0000313" key="3">
    <source>
        <dbReference type="Proteomes" id="UP001597380"/>
    </source>
</evidence>
<feature type="chain" id="PRO_5047383950" description="PEP-CTERM protein-sorting domain-containing protein" evidence="1">
    <location>
        <begin position="22"/>
        <end position="279"/>
    </location>
</feature>
<comment type="caution">
    <text evidence="2">The sequence shown here is derived from an EMBL/GenBank/DDBJ whole genome shotgun (WGS) entry which is preliminary data.</text>
</comment>
<organism evidence="2 3">
    <name type="scientific">Corallincola platygyrae</name>
    <dbReference type="NCBI Taxonomy" id="1193278"/>
    <lineage>
        <taxon>Bacteria</taxon>
        <taxon>Pseudomonadati</taxon>
        <taxon>Pseudomonadota</taxon>
        <taxon>Gammaproteobacteria</taxon>
        <taxon>Alteromonadales</taxon>
        <taxon>Psychromonadaceae</taxon>
        <taxon>Corallincola</taxon>
    </lineage>
</organism>
<dbReference type="Proteomes" id="UP001597380">
    <property type="component" value="Unassembled WGS sequence"/>
</dbReference>
<evidence type="ECO:0000256" key="1">
    <source>
        <dbReference type="SAM" id="SignalP"/>
    </source>
</evidence>
<gene>
    <name evidence="2" type="ORF">ACFSJ3_02750</name>
</gene>
<evidence type="ECO:0008006" key="4">
    <source>
        <dbReference type="Google" id="ProtNLM"/>
    </source>
</evidence>
<sequence>MKKLLIGTALLASAVSPSLLAAQISLDLQGGDYISISRFDGVDYTYDGYSKDLEQFSTELGIGTPTWDYSNKEEFYADWADSNHTSSSSSFGGGAIANRPFTPLSSVLLENNPFLDAMQHNSDSLGQVSYFDDYVNPEITDSGYINLQISWGMSAHSDSVETDQGIEYSYGGYQWDAYITLKQIFSADEVVEYTFEEVLALLWSADGADVSIYESSYYDESICTPIDEFNVSCGSKFRESYSTWYGGVVSVQGADVDAPQTMLLSMLGLFGIAAYRRKG</sequence>
<name>A0ABW4XJN6_9GAMM</name>
<dbReference type="EMBL" id="JBHUHT010000007">
    <property type="protein sequence ID" value="MFD2094886.1"/>
    <property type="molecule type" value="Genomic_DNA"/>
</dbReference>